<name>A0ABN9TRR8_9DINO</name>
<keyword evidence="3" id="KW-0175">Coiled coil</keyword>
<dbReference type="CDD" id="cd02961">
    <property type="entry name" value="PDI_a_family"/>
    <property type="match status" value="1"/>
</dbReference>
<dbReference type="InterPro" id="IPR036249">
    <property type="entry name" value="Thioredoxin-like_sf"/>
</dbReference>
<proteinExistence type="inferred from homology"/>
<dbReference type="Proteomes" id="UP001189429">
    <property type="component" value="Unassembled WGS sequence"/>
</dbReference>
<dbReference type="PANTHER" id="PTHR45672:SF3">
    <property type="entry name" value="THIOREDOXIN DOMAIN-CONTAINING PROTEIN 5"/>
    <property type="match status" value="1"/>
</dbReference>
<dbReference type="SUPFAM" id="SSF52833">
    <property type="entry name" value="Thioredoxin-like"/>
    <property type="match status" value="1"/>
</dbReference>
<accession>A0ABN9TRR8</accession>
<evidence type="ECO:0000259" key="4">
    <source>
        <dbReference type="Pfam" id="PF00085"/>
    </source>
</evidence>
<dbReference type="InterPro" id="IPR013766">
    <property type="entry name" value="Thioredoxin_domain"/>
</dbReference>
<dbReference type="Pfam" id="PF00085">
    <property type="entry name" value="Thioredoxin"/>
    <property type="match status" value="1"/>
</dbReference>
<keyword evidence="6" id="KW-1185">Reference proteome</keyword>
<dbReference type="EMBL" id="CAUYUJ010015016">
    <property type="protein sequence ID" value="CAK0848860.1"/>
    <property type="molecule type" value="Genomic_DNA"/>
</dbReference>
<comment type="caution">
    <text evidence="5">The sequence shown here is derived from an EMBL/GenBank/DDBJ whole genome shotgun (WGS) entry which is preliminary data.</text>
</comment>
<gene>
    <name evidence="5" type="ORF">PCOR1329_LOCUS41699</name>
</gene>
<evidence type="ECO:0000256" key="2">
    <source>
        <dbReference type="ARBA" id="ARBA00022729"/>
    </source>
</evidence>
<comment type="similarity">
    <text evidence="1">Belongs to the protein disulfide isomerase family.</text>
</comment>
<dbReference type="Gene3D" id="3.40.30.10">
    <property type="entry name" value="Glutaredoxin"/>
    <property type="match status" value="1"/>
</dbReference>
<protein>
    <recommendedName>
        <fullName evidence="4">Thioredoxin domain-containing protein</fullName>
    </recommendedName>
</protein>
<evidence type="ECO:0000313" key="5">
    <source>
        <dbReference type="EMBL" id="CAK0848860.1"/>
    </source>
</evidence>
<reference evidence="5" key="1">
    <citation type="submission" date="2023-10" db="EMBL/GenBank/DDBJ databases">
        <authorList>
            <person name="Chen Y."/>
            <person name="Shah S."/>
            <person name="Dougan E. K."/>
            <person name="Thang M."/>
            <person name="Chan C."/>
        </authorList>
    </citation>
    <scope>NUCLEOTIDE SEQUENCE [LARGE SCALE GENOMIC DNA]</scope>
</reference>
<organism evidence="5 6">
    <name type="scientific">Prorocentrum cordatum</name>
    <dbReference type="NCBI Taxonomy" id="2364126"/>
    <lineage>
        <taxon>Eukaryota</taxon>
        <taxon>Sar</taxon>
        <taxon>Alveolata</taxon>
        <taxon>Dinophyceae</taxon>
        <taxon>Prorocentrales</taxon>
        <taxon>Prorocentraceae</taxon>
        <taxon>Prorocentrum</taxon>
    </lineage>
</organism>
<dbReference type="InterPro" id="IPR051063">
    <property type="entry name" value="PDI"/>
</dbReference>
<feature type="coiled-coil region" evidence="3">
    <location>
        <begin position="99"/>
        <end position="144"/>
    </location>
</feature>
<feature type="domain" description="Thioredoxin" evidence="4">
    <location>
        <begin position="1"/>
        <end position="68"/>
    </location>
</feature>
<evidence type="ECO:0000256" key="1">
    <source>
        <dbReference type="ARBA" id="ARBA00006347"/>
    </source>
</evidence>
<keyword evidence="2" id="KW-0732">Signal</keyword>
<dbReference type="PANTHER" id="PTHR45672">
    <property type="entry name" value="PROTEIN DISULFIDE-ISOMERASE C17H9.14C-RELATED"/>
    <property type="match status" value="1"/>
</dbReference>
<sequence>MKPDWDKLMAEYEGSTTVLVADVDCTTGGKELCNSVGVRGYPTIKTGSPDDLQDYKGGRDFNSLKKHAESLGPTCGPANIDLCDAEKKKQIEEFTALGAEKREAMIKEKEEESEKLEADFKAFVEGLNKAYKEESAKKDEAAEAIKNSGLGLLKSVHKFAATASTSKSEL</sequence>
<evidence type="ECO:0000313" key="6">
    <source>
        <dbReference type="Proteomes" id="UP001189429"/>
    </source>
</evidence>
<evidence type="ECO:0000256" key="3">
    <source>
        <dbReference type="SAM" id="Coils"/>
    </source>
</evidence>